<dbReference type="SUPFAM" id="SSF55257">
    <property type="entry name" value="RBP11-like subunits of RNA polymerase"/>
    <property type="match status" value="1"/>
</dbReference>
<keyword evidence="2 7" id="KW-0240">DNA-directed RNA polymerase</keyword>
<dbReference type="InterPro" id="IPR036603">
    <property type="entry name" value="RBP11-like"/>
</dbReference>
<dbReference type="InterPro" id="IPR037685">
    <property type="entry name" value="RBP11"/>
</dbReference>
<dbReference type="Gene3D" id="3.30.1360.10">
    <property type="entry name" value="RNA polymerase, RBP11-like subunit"/>
    <property type="match status" value="1"/>
</dbReference>
<dbReference type="CDD" id="cd06926">
    <property type="entry name" value="RNAP_II_RPB11"/>
    <property type="match status" value="1"/>
</dbReference>
<dbReference type="OrthoDB" id="10248581at2759"/>
<dbReference type="AlphaFoldDB" id="A0A075AUU6"/>
<sequence length="115" mass="13118">MNAPERHELFVLPEGESKVSMQLNSKILNAATFTIRLEDHTLGNLIRSELLKDPDVLFAGYRVPHPLVHNVELKLQVTNKTTPVDAMKKVIRKAIGDVVDLEDQLKKEMNKQRSY</sequence>
<dbReference type="EMBL" id="KE561022">
    <property type="protein sequence ID" value="EPZ33935.1"/>
    <property type="molecule type" value="Genomic_DNA"/>
</dbReference>
<reference evidence="7 9" key="1">
    <citation type="journal article" date="2013" name="Curr. Biol.">
        <title>Shared signatures of parasitism and phylogenomics unite Cryptomycota and microsporidia.</title>
        <authorList>
            <person name="James T.Y."/>
            <person name="Pelin A."/>
            <person name="Bonen L."/>
            <person name="Ahrendt S."/>
            <person name="Sain D."/>
            <person name="Corradi N."/>
            <person name="Stajich J.E."/>
        </authorList>
    </citation>
    <scope>NUCLEOTIDE SEQUENCE [LARGE SCALE GENOMIC DNA]</scope>
    <source>
        <strain evidence="7 9">CSF55</strain>
        <strain evidence="7 9">CSF55</strain>
    </source>
</reference>
<evidence type="ECO:0000313" key="10">
    <source>
        <dbReference type="Proteomes" id="UP000281549"/>
    </source>
</evidence>
<keyword evidence="9" id="KW-1185">Reference proteome</keyword>
<dbReference type="OMA" id="MNAPSRY"/>
<dbReference type="STRING" id="988480.A0A075AUU6"/>
<dbReference type="InterPro" id="IPR009025">
    <property type="entry name" value="RBP11-like_dimer"/>
</dbReference>
<evidence type="ECO:0000313" key="7">
    <source>
        <dbReference type="EMBL" id="EPZ33935.1"/>
    </source>
</evidence>
<evidence type="ECO:0000313" key="8">
    <source>
        <dbReference type="EMBL" id="RKP18180.1"/>
    </source>
</evidence>
<reference evidence="10" key="2">
    <citation type="journal article" date="2018" name="Nat. Microbiol.">
        <title>Leveraging single-cell genomics to expand the fungal tree of life.</title>
        <authorList>
            <person name="Ahrendt S.R."/>
            <person name="Quandt C.A."/>
            <person name="Ciobanu D."/>
            <person name="Clum A."/>
            <person name="Salamov A."/>
            <person name="Andreopoulos B."/>
            <person name="Cheng J.F."/>
            <person name="Woyke T."/>
            <person name="Pelin A."/>
            <person name="Henrissat B."/>
            <person name="Reynolds N.K."/>
            <person name="Benny G.L."/>
            <person name="Smith M.E."/>
            <person name="James T.Y."/>
            <person name="Grigoriev I.V."/>
        </authorList>
    </citation>
    <scope>NUCLEOTIDE SEQUENCE [LARGE SCALE GENOMIC DNA]</scope>
    <source>
        <strain evidence="10">CSF55</strain>
    </source>
</reference>
<name>A0A075AUU6_ROZAC</name>
<proteinExistence type="inferred from homology"/>
<accession>A0A075AUU6</accession>
<dbReference type="Pfam" id="PF13656">
    <property type="entry name" value="RNA_pol_L_2"/>
    <property type="match status" value="1"/>
</dbReference>
<dbReference type="Proteomes" id="UP000281549">
    <property type="component" value="Unassembled WGS sequence"/>
</dbReference>
<dbReference type="PANTHER" id="PTHR13946">
    <property type="entry name" value="DNA-DIRECTED RNA POLYMERASE I,II,III"/>
    <property type="match status" value="1"/>
</dbReference>
<dbReference type="GO" id="GO:0003968">
    <property type="term" value="F:RNA-directed RNA polymerase activity"/>
    <property type="evidence" value="ECO:0007669"/>
    <property type="project" value="EnsemblFungi"/>
</dbReference>
<dbReference type="PROSITE" id="PS01154">
    <property type="entry name" value="RNA_POL_L_13KD"/>
    <property type="match status" value="1"/>
</dbReference>
<comment type="subcellular location">
    <subcellularLocation>
        <location evidence="1">Nucleus</location>
    </subcellularLocation>
</comment>
<evidence type="ECO:0000256" key="5">
    <source>
        <dbReference type="ARBA" id="ARBA00025751"/>
    </source>
</evidence>
<dbReference type="GO" id="GO:0005665">
    <property type="term" value="C:RNA polymerase II, core complex"/>
    <property type="evidence" value="ECO:0007669"/>
    <property type="project" value="EnsemblFungi"/>
</dbReference>
<dbReference type="HAMAP" id="MF_00261">
    <property type="entry name" value="RNApol_arch_Rpo11"/>
    <property type="match status" value="1"/>
</dbReference>
<dbReference type="InterPro" id="IPR008193">
    <property type="entry name" value="RNA_pol_Rpb11_13-16kDa_CS"/>
</dbReference>
<dbReference type="GO" id="GO:0006368">
    <property type="term" value="P:transcription elongation by RNA polymerase II"/>
    <property type="evidence" value="ECO:0007669"/>
    <property type="project" value="EnsemblFungi"/>
</dbReference>
<keyword evidence="4" id="KW-0539">Nucleus</keyword>
<comment type="similarity">
    <text evidence="5">Belongs to the archaeal Rpo11/eukaryotic RPB11/RPC19 RNA polymerase subunit family.</text>
</comment>
<reference evidence="8" key="3">
    <citation type="submission" date="2018-08" db="EMBL/GenBank/DDBJ databases">
        <title>Leveraging single-cell genomics to expand the Fungal Tree of Life.</title>
        <authorList>
            <consortium name="DOE Joint Genome Institute"/>
            <person name="Ahrendt S.R."/>
            <person name="Quandt C.A."/>
            <person name="Ciobanu D."/>
            <person name="Clum A."/>
            <person name="Salamov A."/>
            <person name="Andreopoulos B."/>
            <person name="Cheng J.-F."/>
            <person name="Woyke T."/>
            <person name="Pelin A."/>
            <person name="Henrissat B."/>
            <person name="Reynolds N."/>
            <person name="Benny G.L."/>
            <person name="Smith M.E."/>
            <person name="James T.Y."/>
            <person name="Grigoriev I.V."/>
        </authorList>
    </citation>
    <scope>NUCLEOTIDE SEQUENCE</scope>
    <source>
        <strain evidence="8">CSF55</strain>
    </source>
</reference>
<keyword evidence="3" id="KW-0804">Transcription</keyword>
<evidence type="ECO:0000256" key="2">
    <source>
        <dbReference type="ARBA" id="ARBA00022478"/>
    </source>
</evidence>
<evidence type="ECO:0000256" key="3">
    <source>
        <dbReference type="ARBA" id="ARBA00023163"/>
    </source>
</evidence>
<dbReference type="GO" id="GO:0003899">
    <property type="term" value="F:DNA-directed RNA polymerase activity"/>
    <property type="evidence" value="ECO:0007669"/>
    <property type="project" value="EnsemblFungi"/>
</dbReference>
<evidence type="ECO:0000256" key="4">
    <source>
        <dbReference type="ARBA" id="ARBA00023242"/>
    </source>
</evidence>
<dbReference type="GO" id="GO:0003677">
    <property type="term" value="F:DNA binding"/>
    <property type="evidence" value="ECO:0007669"/>
    <property type="project" value="EnsemblFungi"/>
</dbReference>
<dbReference type="Proteomes" id="UP000030755">
    <property type="component" value="Unassembled WGS sequence"/>
</dbReference>
<organism evidence="7 9">
    <name type="scientific">Rozella allomycis (strain CSF55)</name>
    <dbReference type="NCBI Taxonomy" id="988480"/>
    <lineage>
        <taxon>Eukaryota</taxon>
        <taxon>Fungi</taxon>
        <taxon>Fungi incertae sedis</taxon>
        <taxon>Cryptomycota</taxon>
        <taxon>Cryptomycota incertae sedis</taxon>
        <taxon>Rozella</taxon>
    </lineage>
</organism>
<feature type="domain" description="DNA-directed RNA polymerase RBP11-like dimerisation" evidence="6">
    <location>
        <begin position="30"/>
        <end position="103"/>
    </location>
</feature>
<evidence type="ECO:0000256" key="1">
    <source>
        <dbReference type="ARBA" id="ARBA00004123"/>
    </source>
</evidence>
<dbReference type="EMBL" id="ML005536">
    <property type="protein sequence ID" value="RKP18180.1"/>
    <property type="molecule type" value="Genomic_DNA"/>
</dbReference>
<dbReference type="InterPro" id="IPR022905">
    <property type="entry name" value="Rpo11-like"/>
</dbReference>
<dbReference type="GO" id="GO:0006367">
    <property type="term" value="P:transcription initiation at RNA polymerase II promoter"/>
    <property type="evidence" value="ECO:0007669"/>
    <property type="project" value="EnsemblFungi"/>
</dbReference>
<dbReference type="PANTHER" id="PTHR13946:SF16">
    <property type="entry name" value="DNA-DIRECTED RNA POLYMERASE II SUBUNIT RPB11"/>
    <property type="match status" value="1"/>
</dbReference>
<gene>
    <name evidence="7" type="ORF">O9G_002498</name>
    <name evidence="8" type="ORF">ROZALSC1DRAFT_30096</name>
</gene>
<protein>
    <submittedName>
        <fullName evidence="7">DNA-directed RNA polymerase Rpb11, 13-16kDa subunit domain-containing protein</fullName>
    </submittedName>
    <submittedName>
        <fullName evidence="8">RBP11-like subunits of RNA polymerase</fullName>
    </submittedName>
</protein>
<dbReference type="GO" id="GO:0046983">
    <property type="term" value="F:protein dimerization activity"/>
    <property type="evidence" value="ECO:0007669"/>
    <property type="project" value="InterPro"/>
</dbReference>
<dbReference type="GO" id="GO:0006369">
    <property type="term" value="P:termination of RNA polymerase II transcription"/>
    <property type="evidence" value="ECO:0007669"/>
    <property type="project" value="EnsemblFungi"/>
</dbReference>
<dbReference type="HOGENOM" id="CLU_090381_2_2_1"/>
<evidence type="ECO:0000313" key="9">
    <source>
        <dbReference type="Proteomes" id="UP000030755"/>
    </source>
</evidence>
<evidence type="ECO:0000259" key="6">
    <source>
        <dbReference type="Pfam" id="PF13656"/>
    </source>
</evidence>